<name>A0A4S2B2Q5_9BACE</name>
<reference evidence="1 2" key="1">
    <citation type="submission" date="2019-04" db="EMBL/GenBank/DDBJ databases">
        <title>Microbes associate with the intestines of laboratory mice.</title>
        <authorList>
            <person name="Navarre W."/>
            <person name="Wong E."/>
            <person name="Huang K."/>
            <person name="Tropini C."/>
            <person name="Ng K."/>
            <person name="Yu B."/>
        </authorList>
    </citation>
    <scope>NUCLEOTIDE SEQUENCE [LARGE SCALE GENOMIC DNA]</scope>
    <source>
        <strain evidence="1 2">NM69_E16B</strain>
    </source>
</reference>
<dbReference type="EMBL" id="SRYZ01000006">
    <property type="protein sequence ID" value="TGY08337.1"/>
    <property type="molecule type" value="Genomic_DNA"/>
</dbReference>
<dbReference type="InterPro" id="IPR055015">
    <property type="entry name" value="GCX_COOH"/>
</dbReference>
<organism evidence="1 2">
    <name type="scientific">Bacteroides muris</name>
    <name type="common">ex Afrizal et al. 2022</name>
    <dbReference type="NCBI Taxonomy" id="2516960"/>
    <lineage>
        <taxon>Bacteria</taxon>
        <taxon>Pseudomonadati</taxon>
        <taxon>Bacteroidota</taxon>
        <taxon>Bacteroidia</taxon>
        <taxon>Bacteroidales</taxon>
        <taxon>Bacteroidaceae</taxon>
        <taxon>Bacteroides</taxon>
    </lineage>
</organism>
<proteinExistence type="predicted"/>
<accession>A0A4S2B2Q5</accession>
<evidence type="ECO:0000313" key="2">
    <source>
        <dbReference type="Proteomes" id="UP000310532"/>
    </source>
</evidence>
<sequence length="78" mass="8007">MGYGLCNAFAAVSTAGGEIVTFNDKTVSSTQSVTGWIIMSKNVTVTNGAKLTFNAGESVTINTPFTVNAGSQIEISAN</sequence>
<gene>
    <name evidence="1" type="ORF">E5355_04745</name>
</gene>
<dbReference type="AlphaFoldDB" id="A0A4S2B2Q5"/>
<dbReference type="NCBIfam" id="NF045639">
    <property type="entry name" value="GCX_COOH"/>
    <property type="match status" value="1"/>
</dbReference>
<evidence type="ECO:0000313" key="1">
    <source>
        <dbReference type="EMBL" id="TGY08337.1"/>
    </source>
</evidence>
<dbReference type="RefSeq" id="WP_136009394.1">
    <property type="nucleotide sequence ID" value="NZ_SRYZ01000006.1"/>
</dbReference>
<protein>
    <recommendedName>
        <fullName evidence="3">DUF3494 domain-containing protein</fullName>
    </recommendedName>
</protein>
<comment type="caution">
    <text evidence="1">The sequence shown here is derived from an EMBL/GenBank/DDBJ whole genome shotgun (WGS) entry which is preliminary data.</text>
</comment>
<evidence type="ECO:0008006" key="3">
    <source>
        <dbReference type="Google" id="ProtNLM"/>
    </source>
</evidence>
<dbReference type="Proteomes" id="UP000310532">
    <property type="component" value="Unassembled WGS sequence"/>
</dbReference>
<keyword evidence="2" id="KW-1185">Reference proteome</keyword>